<dbReference type="GO" id="GO:0016791">
    <property type="term" value="F:phosphatase activity"/>
    <property type="evidence" value="ECO:0007669"/>
    <property type="project" value="TreeGrafter"/>
</dbReference>
<protein>
    <submittedName>
        <fullName evidence="2">Histidine phosphatase family protein</fullName>
        <ecNumber evidence="2">3.1.3.-</ecNumber>
    </submittedName>
</protein>
<proteinExistence type="predicted"/>
<evidence type="ECO:0000313" key="3">
    <source>
        <dbReference type="Proteomes" id="UP001224775"/>
    </source>
</evidence>
<feature type="chain" id="PRO_5042195766" evidence="1">
    <location>
        <begin position="19"/>
        <end position="263"/>
    </location>
</feature>
<keyword evidence="3" id="KW-1185">Reference proteome</keyword>
<organism evidence="2 3">
    <name type="scientific">Skeletonema marinoi</name>
    <dbReference type="NCBI Taxonomy" id="267567"/>
    <lineage>
        <taxon>Eukaryota</taxon>
        <taxon>Sar</taxon>
        <taxon>Stramenopiles</taxon>
        <taxon>Ochrophyta</taxon>
        <taxon>Bacillariophyta</taxon>
        <taxon>Coscinodiscophyceae</taxon>
        <taxon>Thalassiosirophycidae</taxon>
        <taxon>Thalassiosirales</taxon>
        <taxon>Skeletonemataceae</taxon>
        <taxon>Skeletonema</taxon>
        <taxon>Skeletonema marinoi-dohrnii complex</taxon>
    </lineage>
</organism>
<dbReference type="Gene3D" id="3.40.50.1240">
    <property type="entry name" value="Phosphoglycerate mutase-like"/>
    <property type="match status" value="1"/>
</dbReference>
<dbReference type="InterPro" id="IPR013078">
    <property type="entry name" value="His_Pase_superF_clade-1"/>
</dbReference>
<keyword evidence="2" id="KW-0378">Hydrolase</keyword>
<dbReference type="EMBL" id="JATAAI010000001">
    <property type="protein sequence ID" value="KAK1748637.1"/>
    <property type="molecule type" value="Genomic_DNA"/>
</dbReference>
<accession>A0AAD8YMD5</accession>
<dbReference type="InterPro" id="IPR050275">
    <property type="entry name" value="PGM_Phosphatase"/>
</dbReference>
<evidence type="ECO:0000313" key="2">
    <source>
        <dbReference type="EMBL" id="KAK1748637.1"/>
    </source>
</evidence>
<name>A0AAD8YMD5_9STRA</name>
<dbReference type="InterPro" id="IPR029033">
    <property type="entry name" value="His_PPase_superfam"/>
</dbReference>
<dbReference type="Pfam" id="PF00300">
    <property type="entry name" value="His_Phos_1"/>
    <property type="match status" value="1"/>
</dbReference>
<dbReference type="AlphaFoldDB" id="A0AAD8YMD5"/>
<dbReference type="PANTHER" id="PTHR48100:SF44">
    <property type="entry name" value="PHOSPHATASE C1620.13-RELATED"/>
    <property type="match status" value="1"/>
</dbReference>
<feature type="signal peptide" evidence="1">
    <location>
        <begin position="1"/>
        <end position="18"/>
    </location>
</feature>
<dbReference type="SUPFAM" id="SSF53254">
    <property type="entry name" value="Phosphoglycerate mutase-like"/>
    <property type="match status" value="1"/>
</dbReference>
<dbReference type="EC" id="3.1.3.-" evidence="2"/>
<dbReference type="Proteomes" id="UP001224775">
    <property type="component" value="Unassembled WGS sequence"/>
</dbReference>
<reference evidence="2" key="1">
    <citation type="submission" date="2023-06" db="EMBL/GenBank/DDBJ databases">
        <title>Survivors Of The Sea: Transcriptome response of Skeletonema marinoi to long-term dormancy.</title>
        <authorList>
            <person name="Pinder M.I.M."/>
            <person name="Kourtchenko O."/>
            <person name="Robertson E.K."/>
            <person name="Larsson T."/>
            <person name="Maumus F."/>
            <person name="Osuna-Cruz C.M."/>
            <person name="Vancaester E."/>
            <person name="Stenow R."/>
            <person name="Vandepoele K."/>
            <person name="Ploug H."/>
            <person name="Bruchert V."/>
            <person name="Godhe A."/>
            <person name="Topel M."/>
        </authorList>
    </citation>
    <scope>NUCLEOTIDE SEQUENCE</scope>
    <source>
        <strain evidence="2">R05AC</strain>
    </source>
</reference>
<dbReference type="GO" id="GO:0005829">
    <property type="term" value="C:cytosol"/>
    <property type="evidence" value="ECO:0007669"/>
    <property type="project" value="TreeGrafter"/>
</dbReference>
<dbReference type="SMART" id="SM00855">
    <property type="entry name" value="PGAM"/>
    <property type="match status" value="1"/>
</dbReference>
<comment type="caution">
    <text evidence="2">The sequence shown here is derived from an EMBL/GenBank/DDBJ whole genome shotgun (WGS) entry which is preliminary data.</text>
</comment>
<evidence type="ECO:0000256" key="1">
    <source>
        <dbReference type="SAM" id="SignalP"/>
    </source>
</evidence>
<sequence>MTALRLLALSIITGSCSAFTLGADGKNAAPAKMCDVENIPILDEIPEGHKRLFMVRHGEVINPGGDRPVYYGAMDVPLSPLGELEAIEAGNYLKRFDLQHVASSPLSRAMFGARQVCDNQNESNDVVVFEGFKELDRGAWCGKTKDEIGADNLARFDACDESVTPGDGGESYPTLKSRVIASRDDLLEMTNVGRASAIVSHLQVTRAMLSDALEMDIKEMAGLEIGTASITCVDYCSATGKQTVRFQSFKPESGLEQSKDGAN</sequence>
<dbReference type="CDD" id="cd07040">
    <property type="entry name" value="HP"/>
    <property type="match status" value="1"/>
</dbReference>
<dbReference type="PROSITE" id="PS51257">
    <property type="entry name" value="PROKAR_LIPOPROTEIN"/>
    <property type="match status" value="1"/>
</dbReference>
<gene>
    <name evidence="2" type="ORF">QTG54_000576</name>
</gene>
<keyword evidence="1" id="KW-0732">Signal</keyword>
<dbReference type="PANTHER" id="PTHR48100">
    <property type="entry name" value="BROAD-SPECIFICITY PHOSPHATASE YOR283W-RELATED"/>
    <property type="match status" value="1"/>
</dbReference>